<dbReference type="AlphaFoldDB" id="A0A3B0SBT8"/>
<feature type="compositionally biased region" description="Basic and acidic residues" evidence="1">
    <location>
        <begin position="206"/>
        <end position="216"/>
    </location>
</feature>
<feature type="compositionally biased region" description="Basic and acidic residues" evidence="1">
    <location>
        <begin position="167"/>
        <end position="186"/>
    </location>
</feature>
<feature type="compositionally biased region" description="Low complexity" evidence="1">
    <location>
        <begin position="28"/>
        <end position="49"/>
    </location>
</feature>
<accession>A0A3B0SBT8</accession>
<dbReference type="InterPro" id="IPR025430">
    <property type="entry name" value="DUF4167"/>
</dbReference>
<feature type="region of interest" description="Disordered" evidence="1">
    <location>
        <begin position="28"/>
        <end position="85"/>
    </location>
</feature>
<evidence type="ECO:0000313" key="3">
    <source>
        <dbReference type="EMBL" id="VAW00182.1"/>
    </source>
</evidence>
<gene>
    <name evidence="3" type="ORF">MNBD_ALPHA01-604</name>
</gene>
<reference evidence="3" key="1">
    <citation type="submission" date="2018-06" db="EMBL/GenBank/DDBJ databases">
        <authorList>
            <person name="Zhirakovskaya E."/>
        </authorList>
    </citation>
    <scope>NUCLEOTIDE SEQUENCE</scope>
</reference>
<dbReference type="Pfam" id="PF13763">
    <property type="entry name" value="DUF4167"/>
    <property type="match status" value="1"/>
</dbReference>
<evidence type="ECO:0000256" key="1">
    <source>
        <dbReference type="SAM" id="MobiDB-lite"/>
    </source>
</evidence>
<name>A0A3B0SBT8_9ZZZZ</name>
<sequence length="216" mass="24921">MVCTIFCKHIYLSQPLFSVVFMKQNQNARQNRQGRSGQYNKPNQNNNQKRGGKGRHNNNRQQQQPASPTRQVDSRGPGGSLRGNAKQLYEKYKTLAQEKRSSDRQLSESLYQYADHYYRIFAEFAAIEAANLVAKENERAKRAQEEAERRENTRPPEPDEPIIQASEDEKPPKEKPKEKIEEKTEENIVEPAAMENPPPKKRRGRPEKAKDETAEA</sequence>
<feature type="domain" description="DUF4167" evidence="2">
    <location>
        <begin position="54"/>
        <end position="124"/>
    </location>
</feature>
<protein>
    <recommendedName>
        <fullName evidence="2">DUF4167 domain-containing protein</fullName>
    </recommendedName>
</protein>
<feature type="region of interest" description="Disordered" evidence="1">
    <location>
        <begin position="140"/>
        <end position="216"/>
    </location>
</feature>
<evidence type="ECO:0000259" key="2">
    <source>
        <dbReference type="Pfam" id="PF13763"/>
    </source>
</evidence>
<organism evidence="3">
    <name type="scientific">hydrothermal vent metagenome</name>
    <dbReference type="NCBI Taxonomy" id="652676"/>
    <lineage>
        <taxon>unclassified sequences</taxon>
        <taxon>metagenomes</taxon>
        <taxon>ecological metagenomes</taxon>
    </lineage>
</organism>
<dbReference type="EMBL" id="UOEJ01000130">
    <property type="protein sequence ID" value="VAW00182.1"/>
    <property type="molecule type" value="Genomic_DNA"/>
</dbReference>
<feature type="compositionally biased region" description="Basic and acidic residues" evidence="1">
    <location>
        <begin position="140"/>
        <end position="157"/>
    </location>
</feature>
<proteinExistence type="predicted"/>